<evidence type="ECO:0008006" key="3">
    <source>
        <dbReference type="Google" id="ProtNLM"/>
    </source>
</evidence>
<sequence>MQRNSAQLTARKALQQLRESDYNGRLRTRKLYYMLSRDNYKRNTRARGGVDGYRHREEALKTVVPWMQQLKKEGVYCYLLEDGAPAHIAALPNDYLRVKEIDKMRSITKRYTPSTTWERLPQEVIDKWVIGVPKVVRLIIQNKGKNNFHG</sequence>
<gene>
    <name evidence="1" type="ORF">BDW02DRAFT_574964</name>
</gene>
<dbReference type="Gene3D" id="3.30.420.10">
    <property type="entry name" value="Ribonuclease H-like superfamily/Ribonuclease H"/>
    <property type="match status" value="1"/>
</dbReference>
<keyword evidence="2" id="KW-1185">Reference proteome</keyword>
<organism evidence="1 2">
    <name type="scientific">Decorospora gaudefroyi</name>
    <dbReference type="NCBI Taxonomy" id="184978"/>
    <lineage>
        <taxon>Eukaryota</taxon>
        <taxon>Fungi</taxon>
        <taxon>Dikarya</taxon>
        <taxon>Ascomycota</taxon>
        <taxon>Pezizomycotina</taxon>
        <taxon>Dothideomycetes</taxon>
        <taxon>Pleosporomycetidae</taxon>
        <taxon>Pleosporales</taxon>
        <taxon>Pleosporineae</taxon>
        <taxon>Pleosporaceae</taxon>
        <taxon>Decorospora</taxon>
    </lineage>
</organism>
<evidence type="ECO:0000313" key="2">
    <source>
        <dbReference type="Proteomes" id="UP000800040"/>
    </source>
</evidence>
<reference evidence="1" key="1">
    <citation type="submission" date="2020-01" db="EMBL/GenBank/DDBJ databases">
        <authorList>
            <consortium name="DOE Joint Genome Institute"/>
            <person name="Haridas S."/>
            <person name="Albert R."/>
            <person name="Binder M."/>
            <person name="Bloem J."/>
            <person name="Labutti K."/>
            <person name="Salamov A."/>
            <person name="Andreopoulos B."/>
            <person name="Baker S.E."/>
            <person name="Barry K."/>
            <person name="Bills G."/>
            <person name="Bluhm B.H."/>
            <person name="Cannon C."/>
            <person name="Castanera R."/>
            <person name="Culley D.E."/>
            <person name="Daum C."/>
            <person name="Ezra D."/>
            <person name="Gonzalez J.B."/>
            <person name="Henrissat B."/>
            <person name="Kuo A."/>
            <person name="Liang C."/>
            <person name="Lipzen A."/>
            <person name="Lutzoni F."/>
            <person name="Magnuson J."/>
            <person name="Mondo S."/>
            <person name="Nolan M."/>
            <person name="Ohm R."/>
            <person name="Pangilinan J."/>
            <person name="Park H.-J."/>
            <person name="Ramirez L."/>
            <person name="Alfaro M."/>
            <person name="Sun H."/>
            <person name="Tritt A."/>
            <person name="Yoshinaga Y."/>
            <person name="Zwiers L.-H."/>
            <person name="Turgeon B.G."/>
            <person name="Goodwin S.B."/>
            <person name="Spatafora J.W."/>
            <person name="Crous P.W."/>
            <person name="Grigoriev I.V."/>
        </authorList>
    </citation>
    <scope>NUCLEOTIDE SEQUENCE</scope>
    <source>
        <strain evidence="1">P77</strain>
    </source>
</reference>
<protein>
    <recommendedName>
        <fullName evidence="3">Tc1-like transposase DDE domain-containing protein</fullName>
    </recommendedName>
</protein>
<evidence type="ECO:0000313" key="1">
    <source>
        <dbReference type="EMBL" id="KAF1828323.1"/>
    </source>
</evidence>
<proteinExistence type="predicted"/>
<dbReference type="EMBL" id="ML975568">
    <property type="protein sequence ID" value="KAF1828323.1"/>
    <property type="molecule type" value="Genomic_DNA"/>
</dbReference>
<name>A0A6A5K4H2_9PLEO</name>
<dbReference type="InterPro" id="IPR036397">
    <property type="entry name" value="RNaseH_sf"/>
</dbReference>
<dbReference type="AlphaFoldDB" id="A0A6A5K4H2"/>
<dbReference type="Proteomes" id="UP000800040">
    <property type="component" value="Unassembled WGS sequence"/>
</dbReference>
<dbReference type="GO" id="GO:0003676">
    <property type="term" value="F:nucleic acid binding"/>
    <property type="evidence" value="ECO:0007669"/>
    <property type="project" value="InterPro"/>
</dbReference>
<accession>A0A6A5K4H2</accession>
<dbReference type="OrthoDB" id="3792558at2759"/>